<name>A0A2K3JQS1_TRIPR</name>
<proteinExistence type="predicted"/>
<comment type="caution">
    <text evidence="1">The sequence shown here is derived from an EMBL/GenBank/DDBJ whole genome shotgun (WGS) entry which is preliminary data.</text>
</comment>
<sequence>MIFTIDKGVKQTIKSDGSFRVKRVCLDAKIIEIFVAQSPYVTPVKATSQIIDVDSDEITDDVDFVTSHAEVQKIDTKESVPMTMMRNLNDSFNVVAQVEGKKRLRKIKIEKE</sequence>
<dbReference type="Proteomes" id="UP000236291">
    <property type="component" value="Unassembled WGS sequence"/>
</dbReference>
<reference evidence="1 2" key="2">
    <citation type="journal article" date="2017" name="Front. Plant Sci.">
        <title>Gene Classification and Mining of Molecular Markers Useful in Red Clover (Trifolium pratense) Breeding.</title>
        <authorList>
            <person name="Istvanek J."/>
            <person name="Dluhosova J."/>
            <person name="Dluhos P."/>
            <person name="Patkova L."/>
            <person name="Nedelnik J."/>
            <person name="Repkova J."/>
        </authorList>
    </citation>
    <scope>NUCLEOTIDE SEQUENCE [LARGE SCALE GENOMIC DNA]</scope>
    <source>
        <strain evidence="2">cv. Tatra</strain>
        <tissue evidence="1">Young leaves</tissue>
    </source>
</reference>
<organism evidence="1 2">
    <name type="scientific">Trifolium pratense</name>
    <name type="common">Red clover</name>
    <dbReference type="NCBI Taxonomy" id="57577"/>
    <lineage>
        <taxon>Eukaryota</taxon>
        <taxon>Viridiplantae</taxon>
        <taxon>Streptophyta</taxon>
        <taxon>Embryophyta</taxon>
        <taxon>Tracheophyta</taxon>
        <taxon>Spermatophyta</taxon>
        <taxon>Magnoliopsida</taxon>
        <taxon>eudicotyledons</taxon>
        <taxon>Gunneridae</taxon>
        <taxon>Pentapetalae</taxon>
        <taxon>rosids</taxon>
        <taxon>fabids</taxon>
        <taxon>Fabales</taxon>
        <taxon>Fabaceae</taxon>
        <taxon>Papilionoideae</taxon>
        <taxon>50 kb inversion clade</taxon>
        <taxon>NPAAA clade</taxon>
        <taxon>Hologalegina</taxon>
        <taxon>IRL clade</taxon>
        <taxon>Trifolieae</taxon>
        <taxon>Trifolium</taxon>
    </lineage>
</organism>
<reference evidence="1 2" key="1">
    <citation type="journal article" date="2014" name="Am. J. Bot.">
        <title>Genome assembly and annotation for red clover (Trifolium pratense; Fabaceae).</title>
        <authorList>
            <person name="Istvanek J."/>
            <person name="Jaros M."/>
            <person name="Krenek A."/>
            <person name="Repkova J."/>
        </authorList>
    </citation>
    <scope>NUCLEOTIDE SEQUENCE [LARGE SCALE GENOMIC DNA]</scope>
    <source>
        <strain evidence="2">cv. Tatra</strain>
        <tissue evidence="1">Young leaves</tissue>
    </source>
</reference>
<dbReference type="AlphaFoldDB" id="A0A2K3JQS1"/>
<dbReference type="EMBL" id="ASHM01074398">
    <property type="protein sequence ID" value="PNX56380.1"/>
    <property type="molecule type" value="Genomic_DNA"/>
</dbReference>
<gene>
    <name evidence="1" type="ORF">L195_g049850</name>
</gene>
<evidence type="ECO:0000313" key="1">
    <source>
        <dbReference type="EMBL" id="PNX56380.1"/>
    </source>
</evidence>
<protein>
    <submittedName>
        <fullName evidence="1">Uncharacterized protein</fullName>
    </submittedName>
</protein>
<dbReference type="ExpressionAtlas" id="A0A2K3JQS1">
    <property type="expression patterns" value="baseline"/>
</dbReference>
<accession>A0A2K3JQS1</accession>
<evidence type="ECO:0000313" key="2">
    <source>
        <dbReference type="Proteomes" id="UP000236291"/>
    </source>
</evidence>